<dbReference type="RefSeq" id="YP_001604178.1">
    <property type="nucleotide sequence ID" value="NC_010152.1"/>
</dbReference>
<reference evidence="2" key="1">
    <citation type="journal article" date="2008" name="J. Virol.">
        <title>Structure of the acidianus filamentous virus 3 and comparative genomics of related archaeal lipothrixviruses.</title>
        <authorList>
            <person name="Vestergaard G."/>
            <person name="Aramayo R."/>
            <person name="Basta T."/>
            <person name="Haring M."/>
            <person name="Peng X."/>
            <person name="Brugger K."/>
            <person name="Chen L."/>
            <person name="Rachel R."/>
            <person name="Boisset N."/>
            <person name="Garrett R.A."/>
            <person name="Prangishvili D."/>
        </authorList>
    </citation>
    <scope>NUCLEOTIDE SEQUENCE [LARGE SCALE GENOMIC DNA]</scope>
</reference>
<evidence type="ECO:0000313" key="2">
    <source>
        <dbReference type="Proteomes" id="UP000001308"/>
    </source>
</evidence>
<protein>
    <submittedName>
        <fullName evidence="1">Uncharacterized protein</fullName>
    </submittedName>
</protein>
<proteinExistence type="predicted"/>
<sequence length="162" mass="20101">MRYVTSISKNNFETNIFLSGWQGKFLEKEVAISIPRRPKEYGNEITVRVMDYLWIDDKLAERKTIEFDFHVTDFTVEFWNYNLRLLETIQNKMFLEMIFKECKCQEEHCYTNWKLEEIFIKELLKYLWREKLSVKIQMYKEECRDREIELACYKLYDLKHFR</sequence>
<accession>A7WKH4</accession>
<evidence type="ECO:0000313" key="1">
    <source>
        <dbReference type="EMBL" id="CAJ31574.1"/>
    </source>
</evidence>
<dbReference type="GeneID" id="5797904"/>
<dbReference type="EMBL" id="AM087121">
    <property type="protein sequence ID" value="CAJ31574.1"/>
    <property type="molecule type" value="Genomic_DNA"/>
</dbReference>
<dbReference type="KEGG" id="vg:5797904"/>
<name>A7WKH4_9VIRU</name>
<dbReference type="OrthoDB" id="32890at10239"/>
<dbReference type="Proteomes" id="UP000001308">
    <property type="component" value="Segment"/>
</dbReference>
<organism evidence="1 2">
    <name type="scientific">Betalipothrixvirus pozzuoliense</name>
    <dbReference type="NCBI Taxonomy" id="346882"/>
    <lineage>
        <taxon>Viruses</taxon>
        <taxon>Adnaviria</taxon>
        <taxon>Zilligvirae</taxon>
        <taxon>Taleaviricota</taxon>
        <taxon>Tokiviricetes</taxon>
        <taxon>Ligamenvirales</taxon>
        <taxon>Lipothrixviridae</taxon>
        <taxon>Betalipothrixvirus</taxon>
    </lineage>
</organism>
<keyword evidence="2" id="KW-1185">Reference proteome</keyword>